<protein>
    <submittedName>
        <fullName evidence="1">Uncharacterized protein</fullName>
    </submittedName>
</protein>
<proteinExistence type="predicted"/>
<dbReference type="AlphaFoldDB" id="A0A0F8YF59"/>
<organism evidence="1">
    <name type="scientific">marine sediment metagenome</name>
    <dbReference type="NCBI Taxonomy" id="412755"/>
    <lineage>
        <taxon>unclassified sequences</taxon>
        <taxon>metagenomes</taxon>
        <taxon>ecological metagenomes</taxon>
    </lineage>
</organism>
<reference evidence="1" key="1">
    <citation type="journal article" date="2015" name="Nature">
        <title>Complex archaea that bridge the gap between prokaryotes and eukaryotes.</title>
        <authorList>
            <person name="Spang A."/>
            <person name="Saw J.H."/>
            <person name="Jorgensen S.L."/>
            <person name="Zaremba-Niedzwiedzka K."/>
            <person name="Martijn J."/>
            <person name="Lind A.E."/>
            <person name="van Eijk R."/>
            <person name="Schleper C."/>
            <person name="Guy L."/>
            <person name="Ettema T.J."/>
        </authorList>
    </citation>
    <scope>NUCLEOTIDE SEQUENCE</scope>
</reference>
<name>A0A0F8YF59_9ZZZZ</name>
<feature type="non-terminal residue" evidence="1">
    <location>
        <position position="1"/>
    </location>
</feature>
<gene>
    <name evidence="1" type="ORF">LCGC14_3162750</name>
</gene>
<dbReference type="EMBL" id="LAZR01069955">
    <property type="protein sequence ID" value="KKK46686.1"/>
    <property type="molecule type" value="Genomic_DNA"/>
</dbReference>
<sequence length="190" mass="19314">TMTDGANLDLGGANIVTAAGDRGIFFAVAANTVELVAPFVHEARQRLINTGAKIGLTAGWMIQTNDNLDLIATYPASRAAATLVIPVPGLKVGNKITAFSVVGQIESAGNTVTLDADLRKHTAAAADVSDASVGSITQISVAADTIISSSKTGLTEVVAADETFYVLLTATTAVLTDIALQGITVTVSEG</sequence>
<comment type="caution">
    <text evidence="1">The sequence shown here is derived from an EMBL/GenBank/DDBJ whole genome shotgun (WGS) entry which is preliminary data.</text>
</comment>
<accession>A0A0F8YF59</accession>
<evidence type="ECO:0000313" key="1">
    <source>
        <dbReference type="EMBL" id="KKK46686.1"/>
    </source>
</evidence>